<protein>
    <recommendedName>
        <fullName evidence="2">CPAF-like PDZ domain-containing protein</fullName>
    </recommendedName>
</protein>
<feature type="signal peptide" evidence="1">
    <location>
        <begin position="1"/>
        <end position="19"/>
    </location>
</feature>
<feature type="chain" id="PRO_5047168996" description="CPAF-like PDZ domain-containing protein" evidence="1">
    <location>
        <begin position="20"/>
        <end position="444"/>
    </location>
</feature>
<evidence type="ECO:0000256" key="1">
    <source>
        <dbReference type="SAM" id="SignalP"/>
    </source>
</evidence>
<keyword evidence="1" id="KW-0732">Signal</keyword>
<dbReference type="Pfam" id="PF23658">
    <property type="entry name" value="PDZ_CPAF_rel"/>
    <property type="match status" value="1"/>
</dbReference>
<gene>
    <name evidence="3" type="ORF">BJY01DRAFT_249055</name>
</gene>
<comment type="caution">
    <text evidence="3">The sequence shown here is derived from an EMBL/GenBank/DDBJ whole genome shotgun (WGS) entry which is preliminary data.</text>
</comment>
<name>A0ABR4JRA3_9EURO</name>
<dbReference type="EMBL" id="JBFXLU010000098">
    <property type="protein sequence ID" value="KAL2842569.1"/>
    <property type="molecule type" value="Genomic_DNA"/>
</dbReference>
<evidence type="ECO:0000259" key="2">
    <source>
        <dbReference type="Pfam" id="PF23658"/>
    </source>
</evidence>
<dbReference type="Proteomes" id="UP001610446">
    <property type="component" value="Unassembled WGS sequence"/>
</dbReference>
<organism evidence="3 4">
    <name type="scientific">Aspergillus pseudoustus</name>
    <dbReference type="NCBI Taxonomy" id="1810923"/>
    <lineage>
        <taxon>Eukaryota</taxon>
        <taxon>Fungi</taxon>
        <taxon>Dikarya</taxon>
        <taxon>Ascomycota</taxon>
        <taxon>Pezizomycotina</taxon>
        <taxon>Eurotiomycetes</taxon>
        <taxon>Eurotiomycetidae</taxon>
        <taxon>Eurotiales</taxon>
        <taxon>Aspergillaceae</taxon>
        <taxon>Aspergillus</taxon>
        <taxon>Aspergillus subgen. Nidulantes</taxon>
    </lineage>
</organism>
<reference evidence="3 4" key="1">
    <citation type="submission" date="2024-07" db="EMBL/GenBank/DDBJ databases">
        <title>Section-level genome sequencing and comparative genomics of Aspergillus sections Usti and Cavernicolus.</title>
        <authorList>
            <consortium name="Lawrence Berkeley National Laboratory"/>
            <person name="Nybo J.L."/>
            <person name="Vesth T.C."/>
            <person name="Theobald S."/>
            <person name="Frisvad J.C."/>
            <person name="Larsen T.O."/>
            <person name="Kjaerboelling I."/>
            <person name="Rothschild-Mancinelli K."/>
            <person name="Lyhne E.K."/>
            <person name="Kogle M.E."/>
            <person name="Barry K."/>
            <person name="Clum A."/>
            <person name="Na H."/>
            <person name="Ledsgaard L."/>
            <person name="Lin J."/>
            <person name="Lipzen A."/>
            <person name="Kuo A."/>
            <person name="Riley R."/>
            <person name="Mondo S."/>
            <person name="Labutti K."/>
            <person name="Haridas S."/>
            <person name="Pangalinan J."/>
            <person name="Salamov A.A."/>
            <person name="Simmons B.A."/>
            <person name="Magnuson J.K."/>
            <person name="Chen J."/>
            <person name="Drula E."/>
            <person name="Henrissat B."/>
            <person name="Wiebenga A."/>
            <person name="Lubbers R.J."/>
            <person name="Gomes A.C."/>
            <person name="Makela M.R."/>
            <person name="Stajich J."/>
            <person name="Grigoriev I.V."/>
            <person name="Mortensen U.H."/>
            <person name="De Vries R.P."/>
            <person name="Baker S.E."/>
            <person name="Andersen M.R."/>
        </authorList>
    </citation>
    <scope>NUCLEOTIDE SEQUENCE [LARGE SCALE GENOMIC DNA]</scope>
    <source>
        <strain evidence="3 4">CBS 123904</strain>
    </source>
</reference>
<dbReference type="PANTHER" id="PTHR37049:SF4">
    <property type="entry name" value="RHODANESE DOMAIN-CONTAINING PROTEIN"/>
    <property type="match status" value="1"/>
</dbReference>
<sequence length="444" mass="50223">MFAKISMLLAATAGLSVSAFPTNVSYTHSTTHVTARHAQDACGKLSQLYREAVQINVTSPVFPGQLAFDCLHALPFDQDKASHRLEGLNKYLEFHSTTETLKYSPSDYFSPPTDIWGGMENIYHEAITGGSRLWKSAYDGHLSVSLCSQSIFWFKSALQLVSISTDGLRLPQVYAYEDAKLLAEMPKQVSPIVSINNRSVSEYIEQLFMTQLFQDPDARYNRMFTQCARSLTTAPNEVYDYYTVSDWWPYRVAHHSYRFQNRTELIVPITATYNGGGEFHFENGNALWTTLCLPQVQPPGLSNATLESSLEKSIAAGKERLIIDLSENDGGHTNHGYDTFQALFPGEFMYTAARYRDHEALRLMLKAFRNVTVDSPLYQDVSYFFSPPSYLKPDQKTHFSSWEELYGPHQLLGMNQTSELAIFDFNLASTFDSPIRVFGPVRNN</sequence>
<proteinExistence type="predicted"/>
<dbReference type="PANTHER" id="PTHR37049">
    <property type="entry name" value="PEPTIDASE S41 FAMILY PROTEIN"/>
    <property type="match status" value="1"/>
</dbReference>
<keyword evidence="4" id="KW-1185">Reference proteome</keyword>
<evidence type="ECO:0000313" key="4">
    <source>
        <dbReference type="Proteomes" id="UP001610446"/>
    </source>
</evidence>
<accession>A0ABR4JRA3</accession>
<dbReference type="InterPro" id="IPR052766">
    <property type="entry name" value="S41A_metabolite_peptidase"/>
</dbReference>
<feature type="domain" description="CPAF-like PDZ" evidence="2">
    <location>
        <begin position="154"/>
        <end position="275"/>
    </location>
</feature>
<dbReference type="InterPro" id="IPR056186">
    <property type="entry name" value="PDZ_CPAF-rel"/>
</dbReference>
<evidence type="ECO:0000313" key="3">
    <source>
        <dbReference type="EMBL" id="KAL2842569.1"/>
    </source>
</evidence>